<gene>
    <name evidence="2" type="ORF">SAMN05421811_102314</name>
</gene>
<dbReference type="EMBL" id="FOHX01000002">
    <property type="protein sequence ID" value="SET18781.1"/>
    <property type="molecule type" value="Genomic_DNA"/>
</dbReference>
<proteinExistence type="predicted"/>
<keyword evidence="3" id="KW-1185">Reference proteome</keyword>
<dbReference type="AlphaFoldDB" id="A0A1I0CH73"/>
<reference evidence="2 3" key="1">
    <citation type="submission" date="2016-10" db="EMBL/GenBank/DDBJ databases">
        <authorList>
            <person name="de Groot N.N."/>
        </authorList>
    </citation>
    <scope>NUCLEOTIDE SEQUENCE [LARGE SCALE GENOMIC DNA]</scope>
    <source>
        <strain evidence="2 3">CGMCC 4.5598</strain>
    </source>
</reference>
<protein>
    <submittedName>
        <fullName evidence="2">Uncharacterized protein</fullName>
    </submittedName>
</protein>
<organism evidence="2 3">
    <name type="scientific">Nonomuraea wenchangensis</name>
    <dbReference type="NCBI Taxonomy" id="568860"/>
    <lineage>
        <taxon>Bacteria</taxon>
        <taxon>Bacillati</taxon>
        <taxon>Actinomycetota</taxon>
        <taxon>Actinomycetes</taxon>
        <taxon>Streptosporangiales</taxon>
        <taxon>Streptosporangiaceae</taxon>
        <taxon>Nonomuraea</taxon>
    </lineage>
</organism>
<evidence type="ECO:0000313" key="2">
    <source>
        <dbReference type="EMBL" id="SET18781.1"/>
    </source>
</evidence>
<name>A0A1I0CH73_9ACTN</name>
<sequence>MTRTALGHRHQAIAAKTRAFVQSYLARIQPIPARLDLDTDRLRVHGVPRLVDLDLRSRNRRIEKHHRPANVHGRPLFPSNIAQFRHHPLHVTARVGMHPLHKDPRPLEVRGARGLLPQDQGHLICAERNQCKILRCTCQLVVVPVGTGPLVQRLPRDQHQWPARRLRPDLHNSPLSHDRGDEITHRRRSQANAGRSPMTGLIHFLDGLRCAVCNTLDVLRLDPVRALVECSECGQTALIVTEFGEGRAT</sequence>
<feature type="compositionally biased region" description="Basic and acidic residues" evidence="1">
    <location>
        <begin position="167"/>
        <end position="184"/>
    </location>
</feature>
<dbReference type="Proteomes" id="UP000199361">
    <property type="component" value="Unassembled WGS sequence"/>
</dbReference>
<feature type="region of interest" description="Disordered" evidence="1">
    <location>
        <begin position="167"/>
        <end position="194"/>
    </location>
</feature>
<accession>A0A1I0CH73</accession>
<evidence type="ECO:0000256" key="1">
    <source>
        <dbReference type="SAM" id="MobiDB-lite"/>
    </source>
</evidence>
<dbReference type="STRING" id="568860.SAMN05421811_102314"/>
<evidence type="ECO:0000313" key="3">
    <source>
        <dbReference type="Proteomes" id="UP000199361"/>
    </source>
</evidence>